<comment type="catalytic activity">
    <reaction evidence="1 8">
        <text>a 1,2-diacyl-sn-glycerol + ATP = a 1,2-diacyl-sn-glycero-3-phosphate + ADP + H(+)</text>
        <dbReference type="Rhea" id="RHEA:10272"/>
        <dbReference type="ChEBI" id="CHEBI:15378"/>
        <dbReference type="ChEBI" id="CHEBI:17815"/>
        <dbReference type="ChEBI" id="CHEBI:30616"/>
        <dbReference type="ChEBI" id="CHEBI:58608"/>
        <dbReference type="ChEBI" id="CHEBI:456216"/>
        <dbReference type="EC" id="2.7.1.107"/>
    </reaction>
</comment>
<dbReference type="InterPro" id="IPR017438">
    <property type="entry name" value="ATP-NAD_kinase_N"/>
</dbReference>
<keyword evidence="7 8" id="KW-0067">ATP-binding</keyword>
<comment type="similarity">
    <text evidence="2 8">Belongs to the eukaryotic diacylglycerol kinase family.</text>
</comment>
<dbReference type="SMART" id="SM00046">
    <property type="entry name" value="DAGKc"/>
    <property type="match status" value="1"/>
</dbReference>
<dbReference type="InterPro" id="IPR037607">
    <property type="entry name" value="DGK"/>
</dbReference>
<dbReference type="CDD" id="cd20801">
    <property type="entry name" value="C1_DGKepsilon_typeIII_rpt1"/>
    <property type="match status" value="1"/>
</dbReference>
<dbReference type="PANTHER" id="PTHR11255">
    <property type="entry name" value="DIACYLGLYCEROL KINASE"/>
    <property type="match status" value="1"/>
</dbReference>
<keyword evidence="3 8" id="KW-0808">Transferase</keyword>
<dbReference type="SMART" id="SM00045">
    <property type="entry name" value="DAGKa"/>
    <property type="match status" value="1"/>
</dbReference>
<evidence type="ECO:0000313" key="9">
    <source>
        <dbReference type="EnsemblMetazoa" id="RPRC000725-PA"/>
    </source>
</evidence>
<keyword evidence="10" id="KW-1185">Reference proteome</keyword>
<dbReference type="Pfam" id="PF00781">
    <property type="entry name" value="DAGK_cat"/>
    <property type="match status" value="1"/>
</dbReference>
<dbReference type="Proteomes" id="UP000015103">
    <property type="component" value="Unassembled WGS sequence"/>
</dbReference>
<dbReference type="EnsemblMetazoa" id="RPRC000725-RA">
    <property type="protein sequence ID" value="RPRC000725-PA"/>
    <property type="gene ID" value="RPRC000725"/>
</dbReference>
<name>T1H9M2_RHOPR</name>
<dbReference type="GO" id="GO:0016020">
    <property type="term" value="C:membrane"/>
    <property type="evidence" value="ECO:0007669"/>
    <property type="project" value="TreeGrafter"/>
</dbReference>
<dbReference type="InterPro" id="IPR000756">
    <property type="entry name" value="Diacylglycerol_kin_accessory"/>
</dbReference>
<dbReference type="GO" id="GO:0007200">
    <property type="term" value="P:phospholipase C-activating G protein-coupled receptor signaling pathway"/>
    <property type="evidence" value="ECO:0007669"/>
    <property type="project" value="InterPro"/>
</dbReference>
<dbReference type="EC" id="2.7.1.107" evidence="8"/>
<dbReference type="InterPro" id="IPR002219">
    <property type="entry name" value="PKC_DAG/PE"/>
</dbReference>
<dbReference type="PROSITE" id="PS50146">
    <property type="entry name" value="DAGK"/>
    <property type="match status" value="1"/>
</dbReference>
<keyword evidence="5 8" id="KW-0547">Nucleotide-binding</keyword>
<dbReference type="EMBL" id="ACPB03014176">
    <property type="status" value="NOT_ANNOTATED_CDS"/>
    <property type="molecule type" value="Genomic_DNA"/>
</dbReference>
<dbReference type="VEuPathDB" id="VectorBase:RPRC000725"/>
<dbReference type="AlphaFoldDB" id="T1H9M2"/>
<protein>
    <recommendedName>
        <fullName evidence="8">Diacylglycerol kinase</fullName>
        <shortName evidence="8">DAG kinase</shortName>
        <ecNumber evidence="8">2.7.1.107</ecNumber>
    </recommendedName>
</protein>
<organism evidence="9 10">
    <name type="scientific">Rhodnius prolixus</name>
    <name type="common">Triatomid bug</name>
    <dbReference type="NCBI Taxonomy" id="13249"/>
    <lineage>
        <taxon>Eukaryota</taxon>
        <taxon>Metazoa</taxon>
        <taxon>Ecdysozoa</taxon>
        <taxon>Arthropoda</taxon>
        <taxon>Hexapoda</taxon>
        <taxon>Insecta</taxon>
        <taxon>Pterygota</taxon>
        <taxon>Neoptera</taxon>
        <taxon>Paraneoptera</taxon>
        <taxon>Hemiptera</taxon>
        <taxon>Heteroptera</taxon>
        <taxon>Panheteroptera</taxon>
        <taxon>Cimicomorpha</taxon>
        <taxon>Reduviidae</taxon>
        <taxon>Triatominae</taxon>
        <taxon>Rhodnius</taxon>
    </lineage>
</organism>
<dbReference type="InterPro" id="IPR016064">
    <property type="entry name" value="NAD/diacylglycerol_kinase_sf"/>
</dbReference>
<evidence type="ECO:0000313" key="10">
    <source>
        <dbReference type="Proteomes" id="UP000015103"/>
    </source>
</evidence>
<dbReference type="HOGENOM" id="CLU_738334_0_0_1"/>
<sequence length="375" mass="42182">MRFRGAKKHIWTIVKENDRSFRCNVCDMLLISVEIFCCDSCGVCTDSPCLKLADSKFNCKETSVESEGPMKHRYIKANRSSGNMMGGSILSEFRTLLNSCQVIDLSEKKPSVVGDWLSVLPESANPIILVAGGDGTVAWVLSAIKKFTLKRTPPVCVIPLGTGNDLSRVLGWGKQEPQPFLPKKILERISEASTVNLDRWSVNVKSRSRLSRQKSDYFMYNYLSIGVDALVTLDFHNTRQSPFYIFSNRIINKLLYLIFGTQQVMERQCKGLEQCIELYLDGHLINLPELESIVVLNIPCWGAGVYLWTLGLENDEIEEVGKQNMNDGRLEVVAISSSFHIAQLQVGLSQPHRLGQASDIKVRCPLNHCSFAYRH</sequence>
<keyword evidence="4" id="KW-0677">Repeat</keyword>
<dbReference type="PROSITE" id="PS00479">
    <property type="entry name" value="ZF_DAG_PE_1"/>
    <property type="match status" value="1"/>
</dbReference>
<keyword evidence="6 8" id="KW-0418">Kinase</keyword>
<evidence type="ECO:0000256" key="3">
    <source>
        <dbReference type="ARBA" id="ARBA00022679"/>
    </source>
</evidence>
<dbReference type="Gene3D" id="3.40.50.10330">
    <property type="entry name" value="Probable inorganic polyphosphate/atp-NAD kinase, domain 1"/>
    <property type="match status" value="1"/>
</dbReference>
<proteinExistence type="inferred from homology"/>
<evidence type="ECO:0000256" key="2">
    <source>
        <dbReference type="ARBA" id="ARBA00009280"/>
    </source>
</evidence>
<evidence type="ECO:0000256" key="4">
    <source>
        <dbReference type="ARBA" id="ARBA00022737"/>
    </source>
</evidence>
<evidence type="ECO:0000256" key="1">
    <source>
        <dbReference type="ARBA" id="ARBA00001383"/>
    </source>
</evidence>
<dbReference type="STRING" id="13249.T1H9M2"/>
<dbReference type="GO" id="GO:0005524">
    <property type="term" value="F:ATP binding"/>
    <property type="evidence" value="ECO:0007669"/>
    <property type="project" value="UniProtKB-KW"/>
</dbReference>
<evidence type="ECO:0000256" key="8">
    <source>
        <dbReference type="RuleBase" id="RU361128"/>
    </source>
</evidence>
<accession>T1H9M2</accession>
<dbReference type="OMA" id="CRSNHDD"/>
<dbReference type="Gene3D" id="2.60.200.40">
    <property type="match status" value="1"/>
</dbReference>
<evidence type="ECO:0000256" key="5">
    <source>
        <dbReference type="ARBA" id="ARBA00022741"/>
    </source>
</evidence>
<dbReference type="Pfam" id="PF00609">
    <property type="entry name" value="DAGK_acc"/>
    <property type="match status" value="1"/>
</dbReference>
<evidence type="ECO:0000256" key="7">
    <source>
        <dbReference type="ARBA" id="ARBA00022840"/>
    </source>
</evidence>
<dbReference type="InParanoid" id="T1H9M2"/>
<dbReference type="InterPro" id="IPR001206">
    <property type="entry name" value="Diacylglycerol_kinase_cat_dom"/>
</dbReference>
<dbReference type="eggNOG" id="KOG1169">
    <property type="taxonomic scope" value="Eukaryota"/>
</dbReference>
<dbReference type="SUPFAM" id="SSF111331">
    <property type="entry name" value="NAD kinase/diacylglycerol kinase-like"/>
    <property type="match status" value="1"/>
</dbReference>
<dbReference type="PANTHER" id="PTHR11255:SF118">
    <property type="entry name" value="DIACYLGLYCEROL KINASE EPSILON"/>
    <property type="match status" value="1"/>
</dbReference>
<dbReference type="GO" id="GO:0004143">
    <property type="term" value="F:ATP-dependent diacylglycerol kinase activity"/>
    <property type="evidence" value="ECO:0007669"/>
    <property type="project" value="UniProtKB-EC"/>
</dbReference>
<dbReference type="FunCoup" id="T1H9M2">
    <property type="interactions" value="230"/>
</dbReference>
<reference evidence="9" key="1">
    <citation type="submission" date="2015-05" db="UniProtKB">
        <authorList>
            <consortium name="EnsemblMetazoa"/>
        </authorList>
    </citation>
    <scope>IDENTIFICATION</scope>
</reference>
<evidence type="ECO:0000256" key="6">
    <source>
        <dbReference type="ARBA" id="ARBA00022777"/>
    </source>
</evidence>